<dbReference type="GO" id="GO:0006298">
    <property type="term" value="P:mismatch repair"/>
    <property type="evidence" value="ECO:0007669"/>
    <property type="project" value="TreeGrafter"/>
</dbReference>
<keyword evidence="3" id="KW-0539">Nucleus</keyword>
<evidence type="ECO:0000256" key="2">
    <source>
        <dbReference type="ARBA" id="ARBA00023125"/>
    </source>
</evidence>
<dbReference type="Gene3D" id="3.10.150.10">
    <property type="entry name" value="DNA Polymerase III, subunit A, domain 2"/>
    <property type="match status" value="2"/>
</dbReference>
<comment type="caution">
    <text evidence="7">The sequence shown here is derived from an EMBL/GenBank/DDBJ whole genome shotgun (WGS) entry which is preliminary data.</text>
</comment>
<dbReference type="Proteomes" id="UP001295684">
    <property type="component" value="Unassembled WGS sequence"/>
</dbReference>
<comment type="subcellular location">
    <subcellularLocation>
        <location evidence="3">Nucleus</location>
    </subcellularLocation>
</comment>
<evidence type="ECO:0000256" key="3">
    <source>
        <dbReference type="RuleBase" id="RU000641"/>
    </source>
</evidence>
<dbReference type="PANTHER" id="PTHR11352">
    <property type="entry name" value="PROLIFERATING CELL NUCLEAR ANTIGEN"/>
    <property type="match status" value="1"/>
</dbReference>
<dbReference type="PROSITE" id="PS01251">
    <property type="entry name" value="PCNA_1"/>
    <property type="match status" value="1"/>
</dbReference>
<dbReference type="InterPro" id="IPR000730">
    <property type="entry name" value="Pr_cel_nuc_antig"/>
</dbReference>
<dbReference type="InterPro" id="IPR022659">
    <property type="entry name" value="Pr_cel_nuc_antig_CS"/>
</dbReference>
<dbReference type="GO" id="GO:0043626">
    <property type="term" value="C:PCNA complex"/>
    <property type="evidence" value="ECO:0007669"/>
    <property type="project" value="TreeGrafter"/>
</dbReference>
<gene>
    <name evidence="7" type="ORF">ECRASSUSDP1_LOCUS15857</name>
</gene>
<evidence type="ECO:0000259" key="6">
    <source>
        <dbReference type="Pfam" id="PF02747"/>
    </source>
</evidence>
<sequence>MTNFKCKLADCQKFKRIVDALKDLVSDVNIDTSATGISLQAMDSSHVALVSLMMNQEGFDYFKCEKPATIGVSIGNLSKVLKLANPEDSITLEFDEDPSCLTIIFESSTNSKSTTFNLNLLTLESENMGIPDTEYTSEITMNSNEFTKICKELGVISDTVGITTTLDYVEFSVTGDIGSGNIKINTSTGEIDQSGNPDAKGDKADVLVELSFALKYLTMFTKAAPLANEVSLQMSKDTPLVVQFEMSGLGNLFYYLAPKITDGEETDAS</sequence>
<feature type="domain" description="Proliferating cell nuclear antigen PCNA N-terminal" evidence="5">
    <location>
        <begin position="4"/>
        <end position="125"/>
    </location>
</feature>
<keyword evidence="2 4" id="KW-0238">DNA-binding</keyword>
<evidence type="ECO:0000256" key="1">
    <source>
        <dbReference type="ARBA" id="ARBA00010462"/>
    </source>
</evidence>
<name>A0AAD1XKU2_EUPCR</name>
<evidence type="ECO:0000259" key="5">
    <source>
        <dbReference type="Pfam" id="PF00705"/>
    </source>
</evidence>
<dbReference type="NCBIfam" id="TIGR00590">
    <property type="entry name" value="pcna"/>
    <property type="match status" value="1"/>
</dbReference>
<evidence type="ECO:0000313" key="7">
    <source>
        <dbReference type="EMBL" id="CAI2374504.1"/>
    </source>
</evidence>
<dbReference type="PRINTS" id="PR00339">
    <property type="entry name" value="PCNACYCLIN"/>
</dbReference>
<dbReference type="InterPro" id="IPR022648">
    <property type="entry name" value="Pr_cel_nuc_antig_N"/>
</dbReference>
<reference evidence="7" key="1">
    <citation type="submission" date="2023-07" db="EMBL/GenBank/DDBJ databases">
        <authorList>
            <consortium name="AG Swart"/>
            <person name="Singh M."/>
            <person name="Singh A."/>
            <person name="Seah K."/>
            <person name="Emmerich C."/>
        </authorList>
    </citation>
    <scope>NUCLEOTIDE SEQUENCE</scope>
    <source>
        <strain evidence="7">DP1</strain>
    </source>
</reference>
<dbReference type="GO" id="GO:0030337">
    <property type="term" value="F:DNA polymerase processivity factor activity"/>
    <property type="evidence" value="ECO:0007669"/>
    <property type="project" value="InterPro"/>
</dbReference>
<keyword evidence="8" id="KW-1185">Reference proteome</keyword>
<dbReference type="PANTHER" id="PTHR11352:SF0">
    <property type="entry name" value="PROLIFERATING CELL NUCLEAR ANTIGEN"/>
    <property type="match status" value="1"/>
</dbReference>
<dbReference type="Pfam" id="PF00705">
    <property type="entry name" value="PCNA_N"/>
    <property type="match status" value="1"/>
</dbReference>
<dbReference type="GO" id="GO:0006275">
    <property type="term" value="P:regulation of DNA replication"/>
    <property type="evidence" value="ECO:0007669"/>
    <property type="project" value="InterPro"/>
</dbReference>
<evidence type="ECO:0000256" key="4">
    <source>
        <dbReference type="RuleBase" id="RU003671"/>
    </source>
</evidence>
<evidence type="ECO:0000313" key="8">
    <source>
        <dbReference type="Proteomes" id="UP001295684"/>
    </source>
</evidence>
<dbReference type="EMBL" id="CAMPGE010015912">
    <property type="protein sequence ID" value="CAI2374504.1"/>
    <property type="molecule type" value="Genomic_DNA"/>
</dbReference>
<accession>A0AAD1XKU2</accession>
<dbReference type="Pfam" id="PF02747">
    <property type="entry name" value="PCNA_C"/>
    <property type="match status" value="1"/>
</dbReference>
<dbReference type="GO" id="GO:0006272">
    <property type="term" value="P:leading strand elongation"/>
    <property type="evidence" value="ECO:0007669"/>
    <property type="project" value="TreeGrafter"/>
</dbReference>
<dbReference type="GO" id="GO:0019985">
    <property type="term" value="P:translesion synthesis"/>
    <property type="evidence" value="ECO:0007669"/>
    <property type="project" value="TreeGrafter"/>
</dbReference>
<dbReference type="GO" id="GO:0003677">
    <property type="term" value="F:DNA binding"/>
    <property type="evidence" value="ECO:0007669"/>
    <property type="project" value="UniProtKB-KW"/>
</dbReference>
<keyword evidence="4" id="KW-0235">DNA replication</keyword>
<dbReference type="InterPro" id="IPR046938">
    <property type="entry name" value="DNA_clamp_sf"/>
</dbReference>
<dbReference type="AlphaFoldDB" id="A0AAD1XKU2"/>
<organism evidence="7 8">
    <name type="scientific">Euplotes crassus</name>
    <dbReference type="NCBI Taxonomy" id="5936"/>
    <lineage>
        <taxon>Eukaryota</taxon>
        <taxon>Sar</taxon>
        <taxon>Alveolata</taxon>
        <taxon>Ciliophora</taxon>
        <taxon>Intramacronucleata</taxon>
        <taxon>Spirotrichea</taxon>
        <taxon>Hypotrichia</taxon>
        <taxon>Euplotida</taxon>
        <taxon>Euplotidae</taxon>
        <taxon>Moneuplotes</taxon>
    </lineage>
</organism>
<dbReference type="HAMAP" id="MF_00317">
    <property type="entry name" value="DNApol_clamp_arch"/>
    <property type="match status" value="1"/>
</dbReference>
<dbReference type="InterPro" id="IPR022649">
    <property type="entry name" value="Pr_cel_nuc_antig_C"/>
</dbReference>
<proteinExistence type="inferred from homology"/>
<dbReference type="CDD" id="cd00577">
    <property type="entry name" value="PCNA"/>
    <property type="match status" value="1"/>
</dbReference>
<dbReference type="SUPFAM" id="SSF55979">
    <property type="entry name" value="DNA clamp"/>
    <property type="match status" value="2"/>
</dbReference>
<comment type="function">
    <text evidence="3">This protein is an auxiliary protein of DNA polymerase delta and is involved in the control of eukaryotic DNA replication by increasing the polymerase's processivity during elongation of the leading strand.</text>
</comment>
<protein>
    <recommendedName>
        <fullName evidence="3">DNA sliding clamp PCNA</fullName>
    </recommendedName>
</protein>
<feature type="domain" description="Proliferating cell nuclear antigen PCNA C-terminal" evidence="6">
    <location>
        <begin position="129"/>
        <end position="259"/>
    </location>
</feature>
<comment type="similarity">
    <text evidence="1 4">Belongs to the PCNA family.</text>
</comment>